<dbReference type="RefSeq" id="WP_008518692.1">
    <property type="nucleotide sequence ID" value="NZ_ACJM01000021.1"/>
</dbReference>
<protein>
    <recommendedName>
        <fullName evidence="3">YjcQ protein</fullName>
    </recommendedName>
</protein>
<name>C0GK61_DETAL</name>
<dbReference type="AlphaFoldDB" id="C0GK61"/>
<comment type="caution">
    <text evidence="1">The sequence shown here is derived from an EMBL/GenBank/DDBJ whole genome shotgun (WGS) entry which is preliminary data.</text>
</comment>
<accession>C0GK61</accession>
<organism evidence="1 2">
    <name type="scientific">Dethiobacter alkaliphilus AHT 1</name>
    <dbReference type="NCBI Taxonomy" id="555088"/>
    <lineage>
        <taxon>Bacteria</taxon>
        <taxon>Bacillati</taxon>
        <taxon>Bacillota</taxon>
        <taxon>Dethiobacteria</taxon>
        <taxon>Dethiobacterales</taxon>
        <taxon>Dethiobacteraceae</taxon>
        <taxon>Dethiobacter</taxon>
    </lineage>
</organism>
<dbReference type="EMBL" id="ACJM01000021">
    <property type="protein sequence ID" value="EEG76244.1"/>
    <property type="molecule type" value="Genomic_DNA"/>
</dbReference>
<gene>
    <name evidence="1" type="ORF">DealDRAFT_2870</name>
</gene>
<reference evidence="1 2" key="1">
    <citation type="submission" date="2009-02" db="EMBL/GenBank/DDBJ databases">
        <title>Sequencing of the draft genome and assembly of Dethiobacter alkaliphilus AHT 1.</title>
        <authorList>
            <consortium name="US DOE Joint Genome Institute (JGI-PGF)"/>
            <person name="Lucas S."/>
            <person name="Copeland A."/>
            <person name="Lapidus A."/>
            <person name="Glavina del Rio T."/>
            <person name="Dalin E."/>
            <person name="Tice H."/>
            <person name="Bruce D."/>
            <person name="Goodwin L."/>
            <person name="Pitluck S."/>
            <person name="Larimer F."/>
            <person name="Land M.L."/>
            <person name="Hauser L."/>
            <person name="Muyzer G."/>
        </authorList>
    </citation>
    <scope>NUCLEOTIDE SEQUENCE [LARGE SCALE GENOMIC DNA]</scope>
    <source>
        <strain evidence="1 2">AHT 1</strain>
    </source>
</reference>
<evidence type="ECO:0000313" key="1">
    <source>
        <dbReference type="EMBL" id="EEG76244.1"/>
    </source>
</evidence>
<sequence length="130" mass="14738">MRLDAAQQVLLAIYEETQKENPHLWKAVTARTLGIDATKFKVAVDKLENEGFIYGSLIITGDCCPVPRMVIIDNVKLTPYGMECAERILYIIKDIPFQAITDDNAIRQPWLKQAIASINEVCSFQKYKTC</sequence>
<keyword evidence="2" id="KW-1185">Reference proteome</keyword>
<proteinExistence type="predicted"/>
<dbReference type="OrthoDB" id="2680576at2"/>
<dbReference type="Proteomes" id="UP000006443">
    <property type="component" value="Unassembled WGS sequence"/>
</dbReference>
<evidence type="ECO:0000313" key="2">
    <source>
        <dbReference type="Proteomes" id="UP000006443"/>
    </source>
</evidence>
<evidence type="ECO:0008006" key="3">
    <source>
        <dbReference type="Google" id="ProtNLM"/>
    </source>
</evidence>
<dbReference type="eggNOG" id="ENOG5033DJP">
    <property type="taxonomic scope" value="Bacteria"/>
</dbReference>
<dbReference type="STRING" id="555088.DealDRAFT_2870"/>